<accession>A0A225WH54</accession>
<organism evidence="1 2">
    <name type="scientific">Phytophthora megakarya</name>
    <dbReference type="NCBI Taxonomy" id="4795"/>
    <lineage>
        <taxon>Eukaryota</taxon>
        <taxon>Sar</taxon>
        <taxon>Stramenopiles</taxon>
        <taxon>Oomycota</taxon>
        <taxon>Peronosporomycetes</taxon>
        <taxon>Peronosporales</taxon>
        <taxon>Peronosporaceae</taxon>
        <taxon>Phytophthora</taxon>
    </lineage>
</organism>
<reference evidence="2" key="1">
    <citation type="submission" date="2017-03" db="EMBL/GenBank/DDBJ databases">
        <title>Phytopthora megakarya and P. palmivora, two closely related causual agents of cacao black pod achieved similar genome size and gene model numbers by different mechanisms.</title>
        <authorList>
            <person name="Ali S."/>
            <person name="Shao J."/>
            <person name="Larry D.J."/>
            <person name="Kronmiller B."/>
            <person name="Shen D."/>
            <person name="Strem M.D."/>
            <person name="Melnick R.L."/>
            <person name="Guiltinan M.J."/>
            <person name="Tyler B.M."/>
            <person name="Meinhardt L.W."/>
            <person name="Bailey B.A."/>
        </authorList>
    </citation>
    <scope>NUCLEOTIDE SEQUENCE [LARGE SCALE GENOMIC DNA]</scope>
    <source>
        <strain evidence="2">zdho120</strain>
    </source>
</reference>
<sequence length="413" mass="47318">MTTSNASRTRVTSTIDEKTWVQLHDWADSTTKAWSKQAKAEMRRQHRCEGMSRLRALKKNAFLQMQSEREYLEVQAKKCLATLNESSHQPRCQDSELHDSIHRLALESDSLRTENSELSKKLRQRERFQSIVQDGAFDIFPVDPENNSSSPSVYAASKLSPWVPTSTQYDDGWRVKFQNGEPSFHFHPFSKAEYDDTFDKFGTRRPQAPIAGRMLGWSVHHAPNVRRPADNALIGHVRLSTRVRCTFDEVDTAISPAKMHEWPLVVTPPGWNGTHRANVSIQVLQSFAIDSHVMVVNVPGPIHWRYFQFGRRESKRQADGRRSLTFWNILVDSDKNALSRVAEEPQPDVKWVNEGGAFMNFVEVDSNTVDVECEAWARCEDDLHARQLFITWVQFACRWSQGIMSSNLIEAGS</sequence>
<protein>
    <submittedName>
        <fullName evidence="1">Uncharacterized protein</fullName>
    </submittedName>
</protein>
<proteinExistence type="predicted"/>
<comment type="caution">
    <text evidence="1">The sequence shown here is derived from an EMBL/GenBank/DDBJ whole genome shotgun (WGS) entry which is preliminary data.</text>
</comment>
<keyword evidence="2" id="KW-1185">Reference proteome</keyword>
<evidence type="ECO:0000313" key="1">
    <source>
        <dbReference type="EMBL" id="OWZ16200.1"/>
    </source>
</evidence>
<gene>
    <name evidence="1" type="ORF">PHMEG_00010044</name>
</gene>
<dbReference type="EMBL" id="NBNE01000978">
    <property type="protein sequence ID" value="OWZ16200.1"/>
    <property type="molecule type" value="Genomic_DNA"/>
</dbReference>
<evidence type="ECO:0000313" key="2">
    <source>
        <dbReference type="Proteomes" id="UP000198211"/>
    </source>
</evidence>
<dbReference type="Proteomes" id="UP000198211">
    <property type="component" value="Unassembled WGS sequence"/>
</dbReference>
<dbReference type="OrthoDB" id="109199at2759"/>
<name>A0A225WH54_9STRA</name>
<dbReference type="AlphaFoldDB" id="A0A225WH54"/>